<sequence length="39" mass="4094">MSLSLPHHINAFLLHPPILVPTGSSAISSSNLFATLVPI</sequence>
<gene>
    <name evidence="1" type="ORF">AZE42_08892</name>
</gene>
<name>A0A1J8PL90_9AGAM</name>
<comment type="caution">
    <text evidence="1">The sequence shown here is derived from an EMBL/GenBank/DDBJ whole genome shotgun (WGS) entry which is preliminary data.</text>
</comment>
<dbReference type="Proteomes" id="UP000183567">
    <property type="component" value="Unassembled WGS sequence"/>
</dbReference>
<dbReference type="EMBL" id="LVVM01005717">
    <property type="protein sequence ID" value="OJA09918.1"/>
    <property type="molecule type" value="Genomic_DNA"/>
</dbReference>
<dbReference type="AlphaFoldDB" id="A0A1J8PL90"/>
<keyword evidence="2" id="KW-1185">Reference proteome</keyword>
<reference evidence="1 2" key="1">
    <citation type="submission" date="2016-03" db="EMBL/GenBank/DDBJ databases">
        <title>Comparative genomics of the ectomycorrhizal sister species Rhizopogon vinicolor and Rhizopogon vesiculosus (Basidiomycota: Boletales) reveals a divergence of the mating type B locus.</title>
        <authorList>
            <person name="Mujic A.B."/>
            <person name="Kuo A."/>
            <person name="Tritt A."/>
            <person name="Lipzen A."/>
            <person name="Chen C."/>
            <person name="Johnson J."/>
            <person name="Sharma A."/>
            <person name="Barry K."/>
            <person name="Grigoriev I.V."/>
            <person name="Spatafora J.W."/>
        </authorList>
    </citation>
    <scope>NUCLEOTIDE SEQUENCE [LARGE SCALE GENOMIC DNA]</scope>
    <source>
        <strain evidence="1 2">AM-OR11-056</strain>
    </source>
</reference>
<evidence type="ECO:0000313" key="2">
    <source>
        <dbReference type="Proteomes" id="UP000183567"/>
    </source>
</evidence>
<proteinExistence type="predicted"/>
<accession>A0A1J8PL90</accession>
<protein>
    <submittedName>
        <fullName evidence="1">Uncharacterized protein</fullName>
    </submittedName>
</protein>
<organism evidence="1 2">
    <name type="scientific">Rhizopogon vesiculosus</name>
    <dbReference type="NCBI Taxonomy" id="180088"/>
    <lineage>
        <taxon>Eukaryota</taxon>
        <taxon>Fungi</taxon>
        <taxon>Dikarya</taxon>
        <taxon>Basidiomycota</taxon>
        <taxon>Agaricomycotina</taxon>
        <taxon>Agaricomycetes</taxon>
        <taxon>Agaricomycetidae</taxon>
        <taxon>Boletales</taxon>
        <taxon>Suillineae</taxon>
        <taxon>Rhizopogonaceae</taxon>
        <taxon>Rhizopogon</taxon>
    </lineage>
</organism>
<evidence type="ECO:0000313" key="1">
    <source>
        <dbReference type="EMBL" id="OJA09918.1"/>
    </source>
</evidence>